<evidence type="ECO:0000256" key="2">
    <source>
        <dbReference type="SAM" id="Phobius"/>
    </source>
</evidence>
<feature type="transmembrane region" description="Helical" evidence="2">
    <location>
        <begin position="50"/>
        <end position="73"/>
    </location>
</feature>
<dbReference type="InterPro" id="IPR009937">
    <property type="entry name" value="Phage_holin_3_6"/>
</dbReference>
<organism evidence="3 4">
    <name type="scientific">[Mycobacterium] wendilense</name>
    <dbReference type="NCBI Taxonomy" id="3064284"/>
    <lineage>
        <taxon>Bacteria</taxon>
        <taxon>Bacillati</taxon>
        <taxon>Actinomycetota</taxon>
        <taxon>Actinomycetes</taxon>
        <taxon>Mycobacteriales</taxon>
        <taxon>Mycobacteriaceae</taxon>
        <taxon>Mycolicibacter</taxon>
    </lineage>
</organism>
<name>A0ABN9P5B0_9MYCO</name>
<sequence>MQPKSDADASIGDLVAQLSEQTSRLVRDEMRLAQREFTESAKHAGRGAGIISAAGIAAMFGVASVVAAAIAALALAVPVWAAALIVAAVLFLVAGVAGLVSKKQFEQVSPTPERTVANVKQDIDEVKGARHDR</sequence>
<dbReference type="RefSeq" id="WP_316513019.1">
    <property type="nucleotide sequence ID" value="NZ_OY726395.1"/>
</dbReference>
<keyword evidence="4" id="KW-1185">Reference proteome</keyword>
<keyword evidence="2" id="KW-1133">Transmembrane helix</keyword>
<feature type="compositionally biased region" description="Basic and acidic residues" evidence="1">
    <location>
        <begin position="121"/>
        <end position="133"/>
    </location>
</feature>
<evidence type="ECO:0000256" key="1">
    <source>
        <dbReference type="SAM" id="MobiDB-lite"/>
    </source>
</evidence>
<reference evidence="3 4" key="1">
    <citation type="submission" date="2023-08" db="EMBL/GenBank/DDBJ databases">
        <authorList>
            <person name="Folkvardsen B D."/>
            <person name="Norman A."/>
        </authorList>
    </citation>
    <scope>NUCLEOTIDE SEQUENCE [LARGE SCALE GENOMIC DNA]</scope>
    <source>
        <strain evidence="3 4">Mu0050</strain>
    </source>
</reference>
<dbReference type="Pfam" id="PF07332">
    <property type="entry name" value="Phage_holin_3_6"/>
    <property type="match status" value="1"/>
</dbReference>
<dbReference type="EMBL" id="OY726395">
    <property type="protein sequence ID" value="CAJ1587246.1"/>
    <property type="molecule type" value="Genomic_DNA"/>
</dbReference>
<protein>
    <submittedName>
        <fullName evidence="3">Phage holin family protein</fullName>
    </submittedName>
</protein>
<feature type="region of interest" description="Disordered" evidence="1">
    <location>
        <begin position="114"/>
        <end position="133"/>
    </location>
</feature>
<evidence type="ECO:0000313" key="4">
    <source>
        <dbReference type="Proteomes" id="UP001190466"/>
    </source>
</evidence>
<keyword evidence="2" id="KW-0812">Transmembrane</keyword>
<feature type="transmembrane region" description="Helical" evidence="2">
    <location>
        <begin position="79"/>
        <end position="100"/>
    </location>
</feature>
<accession>A0ABN9P5B0</accession>
<keyword evidence="2" id="KW-0472">Membrane</keyword>
<dbReference type="Proteomes" id="UP001190466">
    <property type="component" value="Chromosome"/>
</dbReference>
<gene>
    <name evidence="3" type="ORF">MU0050_004695</name>
</gene>
<proteinExistence type="predicted"/>
<evidence type="ECO:0000313" key="3">
    <source>
        <dbReference type="EMBL" id="CAJ1587246.1"/>
    </source>
</evidence>